<sequence>MDSMTAEATRPAGTAMSAVERRRSLVATGVGNLLEWFDWAVYAVFSTYISAALFSKEDPVSALLGTLAVFAVGFVMRPLGGFVFGRLADKKGRKWVLLVTMLMMAAGSLVIALIPSYETIGGFASILLLLARLIQGFAHGGESTASNVYLPEIAPHAKRALYGSTVAVAMGGGTLIATLFGTVLAQQIEASAMGEWGWRIPFFFGALLAIVVLWLRRNMMESEVHTEHVSAVAAAAKNATTDPGWTRGQIAKRAVEVFFYMAGTTLPYYIWSSYAAVYAISQQGMEPGPAFAATLGATVLNICLVPVMGWISDRIGRRIPVIFYNLATAALTFPMFGLISSDPWTLFAAQSIMMGISACIGGTQPAMISEQVPTKYRMLIMGTAMPLAVALFGGTAPYLNTWFTSAGNGWLFNLYMIAVCLGSAAVVWRWKEIKGIDLRDVR</sequence>
<keyword evidence="5 9" id="KW-0812">Transmembrane</keyword>
<feature type="transmembrane region" description="Helical" evidence="9">
    <location>
        <begin position="120"/>
        <end position="139"/>
    </location>
</feature>
<feature type="transmembrane region" description="Helical" evidence="9">
    <location>
        <begin position="60"/>
        <end position="83"/>
    </location>
</feature>
<dbReference type="PROSITE" id="PS00217">
    <property type="entry name" value="SUGAR_TRANSPORT_2"/>
    <property type="match status" value="1"/>
</dbReference>
<keyword evidence="4" id="KW-1003">Cell membrane</keyword>
<evidence type="ECO:0000313" key="12">
    <source>
        <dbReference type="Proteomes" id="UP001209654"/>
    </source>
</evidence>
<dbReference type="InterPro" id="IPR036259">
    <property type="entry name" value="MFS_trans_sf"/>
</dbReference>
<feature type="transmembrane region" description="Helical" evidence="9">
    <location>
        <begin position="346"/>
        <end position="366"/>
    </location>
</feature>
<evidence type="ECO:0000256" key="6">
    <source>
        <dbReference type="ARBA" id="ARBA00022847"/>
    </source>
</evidence>
<dbReference type="InterPro" id="IPR011701">
    <property type="entry name" value="MFS"/>
</dbReference>
<gene>
    <name evidence="11" type="ORF">AHIS1636_35960</name>
</gene>
<keyword evidence="12" id="KW-1185">Reference proteome</keyword>
<evidence type="ECO:0000313" key="11">
    <source>
        <dbReference type="EMBL" id="GLB69153.1"/>
    </source>
</evidence>
<feature type="transmembrane region" description="Helical" evidence="9">
    <location>
        <begin position="322"/>
        <end position="340"/>
    </location>
</feature>
<dbReference type="EMBL" id="BRVS01000027">
    <property type="protein sequence ID" value="GLB69153.1"/>
    <property type="molecule type" value="Genomic_DNA"/>
</dbReference>
<dbReference type="PANTHER" id="PTHR43528">
    <property type="entry name" value="ALPHA-KETOGLUTARATE PERMEASE"/>
    <property type="match status" value="1"/>
</dbReference>
<accession>A0ABQ5MYW2</accession>
<dbReference type="InterPro" id="IPR005829">
    <property type="entry name" value="Sugar_transporter_CS"/>
</dbReference>
<evidence type="ECO:0000256" key="7">
    <source>
        <dbReference type="ARBA" id="ARBA00022989"/>
    </source>
</evidence>
<organism evidence="11 12">
    <name type="scientific">Arthrobacter mangrovi</name>
    <dbReference type="NCBI Taxonomy" id="2966350"/>
    <lineage>
        <taxon>Bacteria</taxon>
        <taxon>Bacillati</taxon>
        <taxon>Actinomycetota</taxon>
        <taxon>Actinomycetes</taxon>
        <taxon>Micrococcales</taxon>
        <taxon>Micrococcaceae</taxon>
        <taxon>Arthrobacter</taxon>
    </lineage>
</organism>
<dbReference type="Pfam" id="PF07690">
    <property type="entry name" value="MFS_1"/>
    <property type="match status" value="1"/>
</dbReference>
<feature type="transmembrane region" description="Helical" evidence="9">
    <location>
        <begin position="95"/>
        <end position="114"/>
    </location>
</feature>
<dbReference type="InterPro" id="IPR020846">
    <property type="entry name" value="MFS_dom"/>
</dbReference>
<feature type="transmembrane region" description="Helical" evidence="9">
    <location>
        <begin position="196"/>
        <end position="215"/>
    </location>
</feature>
<dbReference type="PROSITE" id="PS50850">
    <property type="entry name" value="MFS"/>
    <property type="match status" value="1"/>
</dbReference>
<evidence type="ECO:0000256" key="8">
    <source>
        <dbReference type="ARBA" id="ARBA00023136"/>
    </source>
</evidence>
<feature type="transmembrane region" description="Helical" evidence="9">
    <location>
        <begin position="290"/>
        <end position="310"/>
    </location>
</feature>
<evidence type="ECO:0000259" key="10">
    <source>
        <dbReference type="PROSITE" id="PS50850"/>
    </source>
</evidence>
<reference evidence="11 12" key="1">
    <citation type="journal article" date="2023" name="Int. J. Syst. Evol. Microbiol.">
        <title>Arthrobacter mangrovi sp. nov., an actinobacterium isolated from the rhizosphere of a mangrove.</title>
        <authorList>
            <person name="Hamada M."/>
            <person name="Saitou S."/>
            <person name="Enomoto N."/>
            <person name="Nanri K."/>
            <person name="Hidaka K."/>
            <person name="Miura T."/>
            <person name="Tamura T."/>
        </authorList>
    </citation>
    <scope>NUCLEOTIDE SEQUENCE [LARGE SCALE GENOMIC DNA]</scope>
    <source>
        <strain evidence="11 12">NBRC 112813</strain>
    </source>
</reference>
<dbReference type="Proteomes" id="UP001209654">
    <property type="component" value="Unassembled WGS sequence"/>
</dbReference>
<comment type="subcellular location">
    <subcellularLocation>
        <location evidence="1">Cell membrane</location>
        <topology evidence="1">Multi-pass membrane protein</topology>
    </subcellularLocation>
</comment>
<comment type="caution">
    <text evidence="11">The sequence shown here is derived from an EMBL/GenBank/DDBJ whole genome shotgun (WGS) entry which is preliminary data.</text>
</comment>
<evidence type="ECO:0000256" key="3">
    <source>
        <dbReference type="ARBA" id="ARBA00022448"/>
    </source>
</evidence>
<dbReference type="SUPFAM" id="SSF103473">
    <property type="entry name" value="MFS general substrate transporter"/>
    <property type="match status" value="1"/>
</dbReference>
<feature type="transmembrane region" description="Helical" evidence="9">
    <location>
        <begin position="160"/>
        <end position="184"/>
    </location>
</feature>
<feature type="domain" description="Major facilitator superfamily (MFS) profile" evidence="10">
    <location>
        <begin position="24"/>
        <end position="434"/>
    </location>
</feature>
<evidence type="ECO:0000256" key="9">
    <source>
        <dbReference type="SAM" id="Phobius"/>
    </source>
</evidence>
<protein>
    <submittedName>
        <fullName evidence="11">MFS transporter</fullName>
    </submittedName>
</protein>
<dbReference type="RefSeq" id="WP_264797240.1">
    <property type="nucleotide sequence ID" value="NZ_BRVS01000027.1"/>
</dbReference>
<feature type="transmembrane region" description="Helical" evidence="9">
    <location>
        <begin position="33"/>
        <end position="54"/>
    </location>
</feature>
<dbReference type="PANTHER" id="PTHR43528:SF1">
    <property type="entry name" value="ALPHA-KETOGLUTARATE PERMEASE"/>
    <property type="match status" value="1"/>
</dbReference>
<dbReference type="InterPro" id="IPR051084">
    <property type="entry name" value="H+-coupled_symporters"/>
</dbReference>
<feature type="transmembrane region" description="Helical" evidence="9">
    <location>
        <begin position="410"/>
        <end position="430"/>
    </location>
</feature>
<feature type="transmembrane region" description="Helical" evidence="9">
    <location>
        <begin position="257"/>
        <end position="278"/>
    </location>
</feature>
<name>A0ABQ5MYW2_9MICC</name>
<keyword evidence="7 9" id="KW-1133">Transmembrane helix</keyword>
<dbReference type="Gene3D" id="1.20.1250.20">
    <property type="entry name" value="MFS general substrate transporter like domains"/>
    <property type="match status" value="2"/>
</dbReference>
<proteinExistence type="inferred from homology"/>
<evidence type="ECO:0000256" key="2">
    <source>
        <dbReference type="ARBA" id="ARBA00008240"/>
    </source>
</evidence>
<evidence type="ECO:0000256" key="5">
    <source>
        <dbReference type="ARBA" id="ARBA00022692"/>
    </source>
</evidence>
<feature type="transmembrane region" description="Helical" evidence="9">
    <location>
        <begin position="378"/>
        <end position="398"/>
    </location>
</feature>
<evidence type="ECO:0000256" key="1">
    <source>
        <dbReference type="ARBA" id="ARBA00004651"/>
    </source>
</evidence>
<keyword evidence="6" id="KW-0769">Symport</keyword>
<comment type="similarity">
    <text evidence="2">Belongs to the major facilitator superfamily. Metabolite:H+ Symporter (MHS) family (TC 2.A.1.6) family.</text>
</comment>
<keyword evidence="8 9" id="KW-0472">Membrane</keyword>
<evidence type="ECO:0000256" key="4">
    <source>
        <dbReference type="ARBA" id="ARBA00022475"/>
    </source>
</evidence>
<keyword evidence="3" id="KW-0813">Transport</keyword>